<dbReference type="PRINTS" id="PR00259">
    <property type="entry name" value="TMFOUR"/>
</dbReference>
<dbReference type="Gene3D" id="1.10.1450.10">
    <property type="entry name" value="Tetraspanin"/>
    <property type="match status" value="1"/>
</dbReference>
<dbReference type="EMBL" id="NEDP02000798">
    <property type="protein sequence ID" value="OWF54974.1"/>
    <property type="molecule type" value="Genomic_DNA"/>
</dbReference>
<dbReference type="InterPro" id="IPR008952">
    <property type="entry name" value="Tetraspanin_EC2_sf"/>
</dbReference>
<evidence type="ECO:0000256" key="3">
    <source>
        <dbReference type="ARBA" id="ARBA00022692"/>
    </source>
</evidence>
<gene>
    <name evidence="7" type="ORF">KP79_PYT17950</name>
</gene>
<reference evidence="7 8" key="1">
    <citation type="journal article" date="2017" name="Nat. Ecol. Evol.">
        <title>Scallop genome provides insights into evolution of bilaterian karyotype and development.</title>
        <authorList>
            <person name="Wang S."/>
            <person name="Zhang J."/>
            <person name="Jiao W."/>
            <person name="Li J."/>
            <person name="Xun X."/>
            <person name="Sun Y."/>
            <person name="Guo X."/>
            <person name="Huan P."/>
            <person name="Dong B."/>
            <person name="Zhang L."/>
            <person name="Hu X."/>
            <person name="Sun X."/>
            <person name="Wang J."/>
            <person name="Zhao C."/>
            <person name="Wang Y."/>
            <person name="Wang D."/>
            <person name="Huang X."/>
            <person name="Wang R."/>
            <person name="Lv J."/>
            <person name="Li Y."/>
            <person name="Zhang Z."/>
            <person name="Liu B."/>
            <person name="Lu W."/>
            <person name="Hui Y."/>
            <person name="Liang J."/>
            <person name="Zhou Z."/>
            <person name="Hou R."/>
            <person name="Li X."/>
            <person name="Liu Y."/>
            <person name="Li H."/>
            <person name="Ning X."/>
            <person name="Lin Y."/>
            <person name="Zhao L."/>
            <person name="Xing Q."/>
            <person name="Dou J."/>
            <person name="Li Y."/>
            <person name="Mao J."/>
            <person name="Guo H."/>
            <person name="Dou H."/>
            <person name="Li T."/>
            <person name="Mu C."/>
            <person name="Jiang W."/>
            <person name="Fu Q."/>
            <person name="Fu X."/>
            <person name="Miao Y."/>
            <person name="Liu J."/>
            <person name="Yu Q."/>
            <person name="Li R."/>
            <person name="Liao H."/>
            <person name="Li X."/>
            <person name="Kong Y."/>
            <person name="Jiang Z."/>
            <person name="Chourrout D."/>
            <person name="Li R."/>
            <person name="Bao Z."/>
        </authorList>
    </citation>
    <scope>NUCLEOTIDE SEQUENCE [LARGE SCALE GENOMIC DNA]</scope>
    <source>
        <strain evidence="7 8">PY_sf001</strain>
    </source>
</reference>
<dbReference type="PROSITE" id="PS51257">
    <property type="entry name" value="PROKAR_LIPOPROTEIN"/>
    <property type="match status" value="1"/>
</dbReference>
<feature type="transmembrane region" description="Helical" evidence="6">
    <location>
        <begin position="12"/>
        <end position="37"/>
    </location>
</feature>
<dbReference type="Proteomes" id="UP000242188">
    <property type="component" value="Unassembled WGS sequence"/>
</dbReference>
<evidence type="ECO:0000256" key="5">
    <source>
        <dbReference type="ARBA" id="ARBA00023136"/>
    </source>
</evidence>
<keyword evidence="5 6" id="KW-0472">Membrane</keyword>
<evidence type="ECO:0000313" key="8">
    <source>
        <dbReference type="Proteomes" id="UP000242188"/>
    </source>
</evidence>
<keyword evidence="8" id="KW-1185">Reference proteome</keyword>
<feature type="transmembrane region" description="Helical" evidence="6">
    <location>
        <begin position="88"/>
        <end position="109"/>
    </location>
</feature>
<accession>A0A210R1Z3</accession>
<dbReference type="InterPro" id="IPR000301">
    <property type="entry name" value="Tetraspanin_animals"/>
</dbReference>
<dbReference type="PANTHER" id="PTHR19282">
    <property type="entry name" value="TETRASPANIN"/>
    <property type="match status" value="1"/>
</dbReference>
<evidence type="ECO:0000256" key="4">
    <source>
        <dbReference type="ARBA" id="ARBA00022989"/>
    </source>
</evidence>
<dbReference type="SUPFAM" id="SSF48652">
    <property type="entry name" value="Tetraspanin"/>
    <property type="match status" value="1"/>
</dbReference>
<dbReference type="PIRSF" id="PIRSF002419">
    <property type="entry name" value="Tetraspanin"/>
    <property type="match status" value="1"/>
</dbReference>
<comment type="caution">
    <text evidence="7">The sequence shown here is derived from an EMBL/GenBank/DDBJ whole genome shotgun (WGS) entry which is preliminary data.</text>
</comment>
<keyword evidence="3 6" id="KW-0812">Transmembrane</keyword>
<name>A0A210R1Z3_MIZYE</name>
<feature type="transmembrane region" description="Helical" evidence="6">
    <location>
        <begin position="57"/>
        <end position="81"/>
    </location>
</feature>
<comment type="similarity">
    <text evidence="2 6">Belongs to the tetraspanin (TM4SF) family.</text>
</comment>
<dbReference type="Pfam" id="PF00335">
    <property type="entry name" value="Tetraspanin"/>
    <property type="match status" value="1"/>
</dbReference>
<evidence type="ECO:0000256" key="2">
    <source>
        <dbReference type="ARBA" id="ARBA00006840"/>
    </source>
</evidence>
<dbReference type="OrthoDB" id="432835at2759"/>
<protein>
    <recommendedName>
        <fullName evidence="6">Tetraspanin</fullName>
    </recommendedName>
</protein>
<dbReference type="PANTHER" id="PTHR19282:SF534">
    <property type="entry name" value="TETRASPANIN FAMILY-RELATED"/>
    <property type="match status" value="1"/>
</dbReference>
<feature type="transmembrane region" description="Helical" evidence="6">
    <location>
        <begin position="214"/>
        <end position="242"/>
    </location>
</feature>
<comment type="subcellular location">
    <subcellularLocation>
        <location evidence="1 6">Membrane</location>
        <topology evidence="1 6">Multi-pass membrane protein</topology>
    </subcellularLocation>
</comment>
<keyword evidence="4 6" id="KW-1133">Transmembrane helix</keyword>
<dbReference type="AlphaFoldDB" id="A0A210R1Z3"/>
<evidence type="ECO:0000256" key="1">
    <source>
        <dbReference type="ARBA" id="ARBA00004141"/>
    </source>
</evidence>
<dbReference type="GO" id="GO:0005886">
    <property type="term" value="C:plasma membrane"/>
    <property type="evidence" value="ECO:0007669"/>
    <property type="project" value="TreeGrafter"/>
</dbReference>
<organism evidence="7 8">
    <name type="scientific">Mizuhopecten yessoensis</name>
    <name type="common">Japanese scallop</name>
    <name type="synonym">Patinopecten yessoensis</name>
    <dbReference type="NCBI Taxonomy" id="6573"/>
    <lineage>
        <taxon>Eukaryota</taxon>
        <taxon>Metazoa</taxon>
        <taxon>Spiralia</taxon>
        <taxon>Lophotrochozoa</taxon>
        <taxon>Mollusca</taxon>
        <taxon>Bivalvia</taxon>
        <taxon>Autobranchia</taxon>
        <taxon>Pteriomorphia</taxon>
        <taxon>Pectinida</taxon>
        <taxon>Pectinoidea</taxon>
        <taxon>Pectinidae</taxon>
        <taxon>Mizuhopecten</taxon>
    </lineage>
</organism>
<evidence type="ECO:0000313" key="7">
    <source>
        <dbReference type="EMBL" id="OWF54974.1"/>
    </source>
</evidence>
<dbReference type="InterPro" id="IPR018499">
    <property type="entry name" value="Tetraspanin/Peripherin"/>
</dbReference>
<sequence>MRRRKDGSMFTVVKYIFFFFNVLIWLLGCGLLAVGIWMQVNKGPYMAILPSHSFLSATALCIAAGAIILIVGFCGCCGALVENQCMLVAYFVFVFVIFGLEVAITVLGFSNKDQIRSTAEQELTYSIEHVTSTKIEKTHQEGVLAMIDTIQQDLQCCGMNNYTDWYTIGNLSKGEAIPSSCCIYKGENCGKSSSLRFYKRGCLKEIEYWFLQNMYVLGIVALLVGVVQISAMVAAVALFCCLRTDDYL</sequence>
<proteinExistence type="inferred from homology"/>
<evidence type="ECO:0000256" key="6">
    <source>
        <dbReference type="RuleBase" id="RU361218"/>
    </source>
</evidence>